<reference evidence="2" key="1">
    <citation type="submission" date="2017-04" db="EMBL/GenBank/DDBJ databases">
        <title>Genome evolution of the luminous symbionts of deep sea anglerfish.</title>
        <authorList>
            <person name="Hendry T.A."/>
        </authorList>
    </citation>
    <scope>NUCLEOTIDE SEQUENCE [LARGE SCALE GENOMIC DNA]</scope>
</reference>
<proteinExistence type="predicted"/>
<name>A0A291B6X3_9GAMM</name>
<accession>A0A291B6X3</accession>
<gene>
    <name evidence="1" type="ORF">BTN50_0207</name>
</gene>
<dbReference type="Proteomes" id="UP000218160">
    <property type="component" value="Chromosome 1"/>
</dbReference>
<protein>
    <submittedName>
        <fullName evidence="1">Uncharacterized protein</fullName>
    </submittedName>
</protein>
<keyword evidence="2" id="KW-1185">Reference proteome</keyword>
<evidence type="ECO:0000313" key="2">
    <source>
        <dbReference type="Proteomes" id="UP000218160"/>
    </source>
</evidence>
<evidence type="ECO:0000313" key="1">
    <source>
        <dbReference type="EMBL" id="ATF08747.1"/>
    </source>
</evidence>
<dbReference type="EMBL" id="CP020660">
    <property type="protein sequence ID" value="ATF08747.1"/>
    <property type="molecule type" value="Genomic_DNA"/>
</dbReference>
<sequence length="64" mass="7362">MTDINTLKIIVAELSAFNAVNSEVYLTCFNKLSEESMQYQAMELTIPDNVMKPFVLNEWVHSLH</sequence>
<dbReference type="AlphaFoldDB" id="A0A291B6X3"/>
<dbReference type="KEGG" id="elux:BTN50_0207"/>
<organism evidence="1 2">
    <name type="scientific">Candidatus Enterovibrio altilux</name>
    <dbReference type="NCBI Taxonomy" id="1927128"/>
    <lineage>
        <taxon>Bacteria</taxon>
        <taxon>Pseudomonadati</taxon>
        <taxon>Pseudomonadota</taxon>
        <taxon>Gammaproteobacteria</taxon>
        <taxon>Vibrionales</taxon>
        <taxon>Vibrionaceae</taxon>
        <taxon>Enterovibrio</taxon>
    </lineage>
</organism>